<evidence type="ECO:0000256" key="6">
    <source>
        <dbReference type="SAM" id="MobiDB-lite"/>
    </source>
</evidence>
<feature type="transmembrane region" description="Helical" evidence="7">
    <location>
        <begin position="249"/>
        <end position="277"/>
    </location>
</feature>
<keyword evidence="11" id="KW-1185">Reference proteome</keyword>
<keyword evidence="5" id="KW-0046">Antibiotic resistance</keyword>
<evidence type="ECO:0000259" key="9">
    <source>
        <dbReference type="PROSITE" id="PS50850"/>
    </source>
</evidence>
<feature type="transmembrane region" description="Helical" evidence="7">
    <location>
        <begin position="181"/>
        <end position="202"/>
    </location>
</feature>
<dbReference type="Proteomes" id="UP000243342">
    <property type="component" value="Unassembled WGS sequence"/>
</dbReference>
<evidence type="ECO:0000313" key="11">
    <source>
        <dbReference type="Proteomes" id="UP000243342"/>
    </source>
</evidence>
<dbReference type="InterPro" id="IPR036259">
    <property type="entry name" value="MFS_trans_sf"/>
</dbReference>
<feature type="transmembrane region" description="Helical" evidence="7">
    <location>
        <begin position="208"/>
        <end position="228"/>
    </location>
</feature>
<feature type="compositionally biased region" description="Low complexity" evidence="6">
    <location>
        <begin position="438"/>
        <end position="455"/>
    </location>
</feature>
<feature type="transmembrane region" description="Helical" evidence="7">
    <location>
        <begin position="377"/>
        <end position="405"/>
    </location>
</feature>
<dbReference type="EMBL" id="MLCF01000111">
    <property type="protein sequence ID" value="OIV36161.1"/>
    <property type="molecule type" value="Genomic_DNA"/>
</dbReference>
<dbReference type="PROSITE" id="PS50850">
    <property type="entry name" value="MFS"/>
    <property type="match status" value="1"/>
</dbReference>
<feature type="domain" description="Major facilitator superfamily (MFS) profile" evidence="9">
    <location>
        <begin position="1"/>
        <end position="434"/>
    </location>
</feature>
<feature type="transmembrane region" description="Helical" evidence="7">
    <location>
        <begin position="86"/>
        <end position="109"/>
    </location>
</feature>
<feature type="transmembrane region" description="Helical" evidence="7">
    <location>
        <begin position="344"/>
        <end position="365"/>
    </location>
</feature>
<feature type="chain" id="PRO_5039727103" description="Major facilitator superfamily (MFS) profile domain-containing protein" evidence="8">
    <location>
        <begin position="18"/>
        <end position="462"/>
    </location>
</feature>
<dbReference type="AlphaFoldDB" id="A0A1J7BRT0"/>
<dbReference type="GO" id="GO:0005886">
    <property type="term" value="C:plasma membrane"/>
    <property type="evidence" value="ECO:0007669"/>
    <property type="project" value="UniProtKB-SubCell"/>
</dbReference>
<organism evidence="10 11">
    <name type="scientific">Mangrovactinospora gilvigrisea</name>
    <dbReference type="NCBI Taxonomy" id="1428644"/>
    <lineage>
        <taxon>Bacteria</taxon>
        <taxon>Bacillati</taxon>
        <taxon>Actinomycetota</taxon>
        <taxon>Actinomycetes</taxon>
        <taxon>Kitasatosporales</taxon>
        <taxon>Streptomycetaceae</taxon>
        <taxon>Mangrovactinospora</taxon>
    </lineage>
</organism>
<feature type="transmembrane region" description="Helical" evidence="7">
    <location>
        <begin position="57"/>
        <end position="80"/>
    </location>
</feature>
<evidence type="ECO:0000256" key="5">
    <source>
        <dbReference type="ARBA" id="ARBA00023251"/>
    </source>
</evidence>
<dbReference type="SUPFAM" id="SSF103473">
    <property type="entry name" value="MFS general substrate transporter"/>
    <property type="match status" value="1"/>
</dbReference>
<feature type="region of interest" description="Disordered" evidence="6">
    <location>
        <begin position="438"/>
        <end position="462"/>
    </location>
</feature>
<keyword evidence="3 7" id="KW-1133">Transmembrane helix</keyword>
<feature type="signal peptide" evidence="8">
    <location>
        <begin position="1"/>
        <end position="17"/>
    </location>
</feature>
<dbReference type="InterPro" id="IPR020846">
    <property type="entry name" value="MFS_dom"/>
</dbReference>
<keyword evidence="4 7" id="KW-0472">Membrane</keyword>
<proteinExistence type="predicted"/>
<dbReference type="GO" id="GO:0046677">
    <property type="term" value="P:response to antibiotic"/>
    <property type="evidence" value="ECO:0007669"/>
    <property type="project" value="UniProtKB-KW"/>
</dbReference>
<evidence type="ECO:0000256" key="3">
    <source>
        <dbReference type="ARBA" id="ARBA00022989"/>
    </source>
</evidence>
<evidence type="ECO:0000256" key="2">
    <source>
        <dbReference type="ARBA" id="ARBA00022692"/>
    </source>
</evidence>
<dbReference type="CDD" id="cd17321">
    <property type="entry name" value="MFS_MMR_MDR_like"/>
    <property type="match status" value="1"/>
</dbReference>
<reference evidence="10 11" key="1">
    <citation type="submission" date="2016-10" db="EMBL/GenBank/DDBJ databases">
        <title>Genome sequence of Streptomyces gilvigriseus MUSC 26.</title>
        <authorList>
            <person name="Lee L.-H."/>
            <person name="Ser H.-L."/>
        </authorList>
    </citation>
    <scope>NUCLEOTIDE SEQUENCE [LARGE SCALE GENOMIC DNA]</scope>
    <source>
        <strain evidence="10 11">MUSC 26</strain>
    </source>
</reference>
<feature type="transmembrane region" description="Helical" evidence="7">
    <location>
        <begin position="314"/>
        <end position="332"/>
    </location>
</feature>
<feature type="transmembrane region" description="Helical" evidence="7">
    <location>
        <begin position="27"/>
        <end position="45"/>
    </location>
</feature>
<evidence type="ECO:0000256" key="1">
    <source>
        <dbReference type="ARBA" id="ARBA00004651"/>
    </source>
</evidence>
<evidence type="ECO:0000256" key="8">
    <source>
        <dbReference type="SAM" id="SignalP"/>
    </source>
</evidence>
<dbReference type="Pfam" id="PF07690">
    <property type="entry name" value="MFS_1"/>
    <property type="match status" value="1"/>
</dbReference>
<comment type="subcellular location">
    <subcellularLocation>
        <location evidence="1">Cell membrane</location>
        <topology evidence="1">Multi-pass membrane protein</topology>
    </subcellularLocation>
</comment>
<dbReference type="PANTHER" id="PTHR42718:SF39">
    <property type="entry name" value="ACTINORHODIN TRANSPORTER-RELATED"/>
    <property type="match status" value="1"/>
</dbReference>
<sequence length="462" mass="46829">MVVLNFFVTTAALPSLATDLHANTAALQWISAGYGLAFAAGLITSARLGDLYGRRKVFVWGLIVFTAASAACAAAPTIGILNGTRIAQGIGAALMGPQVLAFFSAMFTGHAHRRAVAWQNTVVGAASIGGQIIGGLLITANIAGLGWRSVFVINVPLGLIAIVLALRWVPESRAANAGRGLDVAGTLMTVLGLVGVVLALVQGRETGWPLWSFVVLVAAMLALVIFVRHQRIRTKRGRTPLLDLAVFRYSGFSSGLGGIGVLYAVTGVMSVVLSLYLQQVKGLTVLEAGGMFAVLNVGFLLTSTRQAKLTTRHGVKVAVWGALILAIGYAVLAVSGTTGGTHGWLIMAAGLILAGAGQALANGALTSSVTATVEGHHAGATAGVLMTVQEAAGPVGVALLGVVYFATWGGFTAALAAMSLAALVSAVFARQHARAVNAPDAPDGSEAPGAPDAPGGSAGGRA</sequence>
<dbReference type="Gene3D" id="1.20.1720.10">
    <property type="entry name" value="Multidrug resistance protein D"/>
    <property type="match status" value="1"/>
</dbReference>
<dbReference type="PANTHER" id="PTHR42718">
    <property type="entry name" value="MAJOR FACILITATOR SUPERFAMILY MULTIDRUG TRANSPORTER MFSC"/>
    <property type="match status" value="1"/>
</dbReference>
<feature type="transmembrane region" description="Helical" evidence="7">
    <location>
        <begin position="121"/>
        <end position="143"/>
    </location>
</feature>
<dbReference type="InterPro" id="IPR011701">
    <property type="entry name" value="MFS"/>
</dbReference>
<keyword evidence="2 7" id="KW-0812">Transmembrane</keyword>
<dbReference type="Gene3D" id="1.20.1250.20">
    <property type="entry name" value="MFS general substrate transporter like domains"/>
    <property type="match status" value="1"/>
</dbReference>
<keyword evidence="8" id="KW-0732">Signal</keyword>
<feature type="transmembrane region" description="Helical" evidence="7">
    <location>
        <begin position="283"/>
        <end position="302"/>
    </location>
</feature>
<accession>A0A1J7BRT0</accession>
<protein>
    <recommendedName>
        <fullName evidence="9">Major facilitator superfamily (MFS) profile domain-containing protein</fullName>
    </recommendedName>
</protein>
<dbReference type="GO" id="GO:0022857">
    <property type="term" value="F:transmembrane transporter activity"/>
    <property type="evidence" value="ECO:0007669"/>
    <property type="project" value="InterPro"/>
</dbReference>
<feature type="transmembrane region" description="Helical" evidence="7">
    <location>
        <begin position="411"/>
        <end position="429"/>
    </location>
</feature>
<gene>
    <name evidence="10" type="ORF">BIV57_17770</name>
</gene>
<evidence type="ECO:0000256" key="4">
    <source>
        <dbReference type="ARBA" id="ARBA00023136"/>
    </source>
</evidence>
<comment type="caution">
    <text evidence="10">The sequence shown here is derived from an EMBL/GenBank/DDBJ whole genome shotgun (WGS) entry which is preliminary data.</text>
</comment>
<evidence type="ECO:0000313" key="10">
    <source>
        <dbReference type="EMBL" id="OIV36161.1"/>
    </source>
</evidence>
<feature type="transmembrane region" description="Helical" evidence="7">
    <location>
        <begin position="149"/>
        <end position="169"/>
    </location>
</feature>
<evidence type="ECO:0000256" key="7">
    <source>
        <dbReference type="SAM" id="Phobius"/>
    </source>
</evidence>
<name>A0A1J7BRT0_9ACTN</name>